<keyword evidence="3" id="KW-1133">Transmembrane helix</keyword>
<dbReference type="PANTHER" id="PTHR11384:SF56">
    <property type="entry name" value="ABC TRANSPORTER D FAMILY MEMBER 1"/>
    <property type="match status" value="1"/>
</dbReference>
<organism evidence="6 7">
    <name type="scientific">Gossypium arboreum</name>
    <name type="common">Tree cotton</name>
    <name type="synonym">Gossypium nanking</name>
    <dbReference type="NCBI Taxonomy" id="29729"/>
    <lineage>
        <taxon>Eukaryota</taxon>
        <taxon>Viridiplantae</taxon>
        <taxon>Streptophyta</taxon>
        <taxon>Embryophyta</taxon>
        <taxon>Tracheophyta</taxon>
        <taxon>Spermatophyta</taxon>
        <taxon>Magnoliopsida</taxon>
        <taxon>eudicotyledons</taxon>
        <taxon>Gunneridae</taxon>
        <taxon>Pentapetalae</taxon>
        <taxon>rosids</taxon>
        <taxon>malvids</taxon>
        <taxon>Malvales</taxon>
        <taxon>Malvaceae</taxon>
        <taxon>Malvoideae</taxon>
        <taxon>Gossypium</taxon>
    </lineage>
</organism>
<dbReference type="Gene3D" id="3.40.50.300">
    <property type="entry name" value="P-loop containing nucleotide triphosphate hydrolases"/>
    <property type="match status" value="1"/>
</dbReference>
<dbReference type="Pfam" id="PF06364">
    <property type="entry name" value="DUF1068"/>
    <property type="match status" value="1"/>
</dbReference>
<dbReference type="Pfam" id="PF04810">
    <property type="entry name" value="zf-Sec23_Sec24"/>
    <property type="match status" value="1"/>
</dbReference>
<evidence type="ECO:0000313" key="7">
    <source>
        <dbReference type="Proteomes" id="UP001358586"/>
    </source>
</evidence>
<dbReference type="InterPro" id="IPR036174">
    <property type="entry name" value="Znf_Sec23_Sec24_sf"/>
</dbReference>
<dbReference type="Proteomes" id="UP001358586">
    <property type="component" value="Chromosome 12"/>
</dbReference>
<keyword evidence="1" id="KW-0813">Transport</keyword>
<comment type="caution">
    <text evidence="6">The sequence shown here is derived from an EMBL/GenBank/DDBJ whole genome shotgun (WGS) entry which is preliminary data.</text>
</comment>
<proteinExistence type="predicted"/>
<evidence type="ECO:0000256" key="2">
    <source>
        <dbReference type="ARBA" id="ARBA00022692"/>
    </source>
</evidence>
<name>A0ABR0MPM5_GOSAR</name>
<dbReference type="InterPro" id="IPR006895">
    <property type="entry name" value="Znf_Sec23_Sec24"/>
</dbReference>
<dbReference type="InterPro" id="IPR027417">
    <property type="entry name" value="P-loop_NTPase"/>
</dbReference>
<dbReference type="InterPro" id="IPR004158">
    <property type="entry name" value="DUF247_pln"/>
</dbReference>
<dbReference type="InterPro" id="IPR050835">
    <property type="entry name" value="ABC_transporter_sub-D"/>
</dbReference>
<evidence type="ECO:0000259" key="5">
    <source>
        <dbReference type="Pfam" id="PF04810"/>
    </source>
</evidence>
<dbReference type="Pfam" id="PF03140">
    <property type="entry name" value="DUF247"/>
    <property type="match status" value="1"/>
</dbReference>
<sequence length="346" mass="39420">MANNLLCDGVKGKKPVDNASVLDARLKTILENVRLNYLLEREEGGWDANLNWEDILSLEEQQRLGMARLFFHTPKFGILDECTNATSVNVEEQLYRLAKDLDRRDGSEPDDGVEGGVVSIGPLFIQLHSGSTSYWHFMEGLVAFSHTSNTCPPCLCDYSSQPLLTIPEVDKKVMPGMENEGSNLSRAEEQANEAFKGGMLEFTVQDLETFCLNQSCFDLLWILVLNILPKVVDFGESGLVRWSRCKGYINPFMKFIDQERKFICNLCDLFMVFLDLDDPQELEKYSDDNKELAWMFFVDGCAILQAVYMRYGNDDDDGKMFIKNNLPTFVYLDQFLLENQLAFSCS</sequence>
<dbReference type="SUPFAM" id="SSF82919">
    <property type="entry name" value="Zn-finger domain of Sec23/24"/>
    <property type="match status" value="1"/>
</dbReference>
<evidence type="ECO:0000313" key="6">
    <source>
        <dbReference type="EMBL" id="KAK5775883.1"/>
    </source>
</evidence>
<feature type="domain" description="Zinc finger Sec23/Sec24-type" evidence="5">
    <location>
        <begin position="240"/>
        <end position="268"/>
    </location>
</feature>
<evidence type="ECO:0000256" key="1">
    <source>
        <dbReference type="ARBA" id="ARBA00022448"/>
    </source>
</evidence>
<evidence type="ECO:0000256" key="4">
    <source>
        <dbReference type="ARBA" id="ARBA00023136"/>
    </source>
</evidence>
<keyword evidence="2" id="KW-0812">Transmembrane</keyword>
<reference evidence="6 7" key="1">
    <citation type="submission" date="2023-03" db="EMBL/GenBank/DDBJ databases">
        <title>WGS of Gossypium arboreum.</title>
        <authorList>
            <person name="Yu D."/>
        </authorList>
    </citation>
    <scope>NUCLEOTIDE SEQUENCE [LARGE SCALE GENOMIC DNA]</scope>
    <source>
        <tissue evidence="6">Leaf</tissue>
    </source>
</reference>
<evidence type="ECO:0000256" key="3">
    <source>
        <dbReference type="ARBA" id="ARBA00022989"/>
    </source>
</evidence>
<keyword evidence="4" id="KW-0472">Membrane</keyword>
<keyword evidence="7" id="KW-1185">Reference proteome</keyword>
<dbReference type="EMBL" id="JARKNE010000012">
    <property type="protein sequence ID" value="KAK5775883.1"/>
    <property type="molecule type" value="Genomic_DNA"/>
</dbReference>
<gene>
    <name evidence="6" type="ORF">PVK06_043837</name>
</gene>
<dbReference type="Gene3D" id="2.30.30.380">
    <property type="entry name" value="Zn-finger domain of Sec23/24"/>
    <property type="match status" value="1"/>
</dbReference>
<protein>
    <recommendedName>
        <fullName evidence="5">Zinc finger Sec23/Sec24-type domain-containing protein</fullName>
    </recommendedName>
</protein>
<accession>A0ABR0MPM5</accession>
<dbReference type="InterPro" id="IPR010471">
    <property type="entry name" value="DUF1068"/>
</dbReference>
<dbReference type="PANTHER" id="PTHR11384">
    <property type="entry name" value="ATP-BINDING CASSETTE, SUB-FAMILY D MEMBER"/>
    <property type="match status" value="1"/>
</dbReference>
<dbReference type="SUPFAM" id="SSF52540">
    <property type="entry name" value="P-loop containing nucleoside triphosphate hydrolases"/>
    <property type="match status" value="1"/>
</dbReference>